<protein>
    <submittedName>
        <fullName evidence="1">Uncharacterized protein</fullName>
    </submittedName>
</protein>
<accession>A0A6J4L1M4</accession>
<organism evidence="1">
    <name type="scientific">uncultured Microcoleus sp</name>
    <dbReference type="NCBI Taxonomy" id="259945"/>
    <lineage>
        <taxon>Bacteria</taxon>
        <taxon>Bacillati</taxon>
        <taxon>Cyanobacteriota</taxon>
        <taxon>Cyanophyceae</taxon>
        <taxon>Oscillatoriophycideae</taxon>
        <taxon>Oscillatoriales</taxon>
        <taxon>Microcoleaceae</taxon>
        <taxon>Microcoleus</taxon>
        <taxon>environmental samples</taxon>
    </lineage>
</organism>
<proteinExistence type="predicted"/>
<gene>
    <name evidence="1" type="ORF">AVDCRST_MAG84-1323</name>
</gene>
<sequence>MCDRSRSISECYCTPRSLAQTLLCTVKDIAFVAECFGR</sequence>
<name>A0A6J4L1M4_9CYAN</name>
<evidence type="ECO:0000313" key="1">
    <source>
        <dbReference type="EMBL" id="CAA9320473.1"/>
    </source>
</evidence>
<dbReference type="AlphaFoldDB" id="A0A6J4L1M4"/>
<dbReference type="EMBL" id="CADCTZ010000205">
    <property type="protein sequence ID" value="CAA9320473.1"/>
    <property type="molecule type" value="Genomic_DNA"/>
</dbReference>
<reference evidence="1" key="1">
    <citation type="submission" date="2020-02" db="EMBL/GenBank/DDBJ databases">
        <authorList>
            <person name="Meier V. D."/>
        </authorList>
    </citation>
    <scope>NUCLEOTIDE SEQUENCE</scope>
    <source>
        <strain evidence="1">AVDCRST_MAG84</strain>
    </source>
</reference>